<evidence type="ECO:0000256" key="7">
    <source>
        <dbReference type="SAM" id="SignalP"/>
    </source>
</evidence>
<evidence type="ECO:0000256" key="3">
    <source>
        <dbReference type="ARBA" id="ARBA00022989"/>
    </source>
</evidence>
<evidence type="ECO:0000313" key="8">
    <source>
        <dbReference type="EMBL" id="KAI1512980.1"/>
    </source>
</evidence>
<proteinExistence type="predicted"/>
<evidence type="ECO:0000313" key="9">
    <source>
        <dbReference type="Proteomes" id="UP000249757"/>
    </source>
</evidence>
<dbReference type="PANTHER" id="PTHR15549">
    <property type="entry name" value="PAIRED IMMUNOGLOBULIN-LIKE TYPE 2 RECEPTOR"/>
    <property type="match status" value="1"/>
</dbReference>
<dbReference type="EMBL" id="NRDI02000010">
    <property type="protein sequence ID" value="KAI1512980.1"/>
    <property type="molecule type" value="Genomic_DNA"/>
</dbReference>
<dbReference type="PANTHER" id="PTHR15549:SF26">
    <property type="entry name" value="AXIAL BUDDING PATTERN PROTEIN 2-RELATED"/>
    <property type="match status" value="1"/>
</dbReference>
<dbReference type="GO" id="GO:0016020">
    <property type="term" value="C:membrane"/>
    <property type="evidence" value="ECO:0007669"/>
    <property type="project" value="UniProtKB-SubCell"/>
</dbReference>
<keyword evidence="7" id="KW-0732">Signal</keyword>
<comment type="subcellular location">
    <subcellularLocation>
        <location evidence="1">Membrane</location>
        <topology evidence="1">Single-pass membrane protein</topology>
    </subcellularLocation>
</comment>
<dbReference type="Proteomes" id="UP000249757">
    <property type="component" value="Unassembled WGS sequence"/>
</dbReference>
<accession>A0A922SXI2</accession>
<feature type="transmembrane region" description="Helical" evidence="6">
    <location>
        <begin position="114"/>
        <end position="139"/>
    </location>
</feature>
<name>A0A922SXI2_9PLEO</name>
<sequence>MAHTTLRPLLFAFLIQDAVAATITSMATTTPAPVVKRAVTTIGYVSVGELAGTTQCTSTRASTRVSTNNAASVSFTRITSASGSTETSIDPVDVLPPSAGIKTNNNNKKKSTPVGAIAGGVVGGIVLLGAIIFAIVFLLRRKKRNQANNNNNNNNTNTDAPQAQQQPQTQQQTPPAPVQYYQEQKPAPQQQVQQIPPPQQQHTHYDPNAPQAPQFYDPNAHTSYAATPQQGGYAVPPPEKTPAATSPVQMNPYYADNGPVSPVPQYSPAASPPPVPANVNELPTGRM</sequence>
<gene>
    <name evidence="8" type="ORF">Ptr86124_008000</name>
</gene>
<keyword evidence="3 6" id="KW-1133">Transmembrane helix</keyword>
<evidence type="ECO:0000256" key="5">
    <source>
        <dbReference type="SAM" id="MobiDB-lite"/>
    </source>
</evidence>
<feature type="signal peptide" evidence="7">
    <location>
        <begin position="1"/>
        <end position="20"/>
    </location>
</feature>
<organism evidence="8 9">
    <name type="scientific">Pyrenophora tritici-repentis</name>
    <dbReference type="NCBI Taxonomy" id="45151"/>
    <lineage>
        <taxon>Eukaryota</taxon>
        <taxon>Fungi</taxon>
        <taxon>Dikarya</taxon>
        <taxon>Ascomycota</taxon>
        <taxon>Pezizomycotina</taxon>
        <taxon>Dothideomycetes</taxon>
        <taxon>Pleosporomycetidae</taxon>
        <taxon>Pleosporales</taxon>
        <taxon>Pleosporineae</taxon>
        <taxon>Pleosporaceae</taxon>
        <taxon>Pyrenophora</taxon>
    </lineage>
</organism>
<comment type="caution">
    <text evidence="8">The sequence shown here is derived from an EMBL/GenBank/DDBJ whole genome shotgun (WGS) entry which is preliminary data.</text>
</comment>
<evidence type="ECO:0000256" key="1">
    <source>
        <dbReference type="ARBA" id="ARBA00004167"/>
    </source>
</evidence>
<evidence type="ECO:0000256" key="4">
    <source>
        <dbReference type="ARBA" id="ARBA00023136"/>
    </source>
</evidence>
<keyword evidence="4 6" id="KW-0472">Membrane</keyword>
<evidence type="ECO:0000256" key="2">
    <source>
        <dbReference type="ARBA" id="ARBA00022692"/>
    </source>
</evidence>
<keyword evidence="2 6" id="KW-0812">Transmembrane</keyword>
<protein>
    <submittedName>
        <fullName evidence="8">Uncharacterized protein</fullName>
    </submittedName>
</protein>
<reference evidence="9" key="1">
    <citation type="journal article" date="2022" name="Microb. Genom.">
        <title>A global pangenome for the wheat fungal pathogen Pyrenophora tritici-repentis and prediction of effector protein structural homology.</title>
        <authorList>
            <person name="Moolhuijzen P.M."/>
            <person name="See P.T."/>
            <person name="Shi G."/>
            <person name="Powell H.R."/>
            <person name="Cockram J."/>
            <person name="Jorgensen L.N."/>
            <person name="Benslimane H."/>
            <person name="Strelkov S.E."/>
            <person name="Turner J."/>
            <person name="Liu Z."/>
            <person name="Moffat C.S."/>
        </authorList>
    </citation>
    <scope>NUCLEOTIDE SEQUENCE [LARGE SCALE GENOMIC DNA]</scope>
</reference>
<evidence type="ECO:0000256" key="6">
    <source>
        <dbReference type="SAM" id="Phobius"/>
    </source>
</evidence>
<feature type="chain" id="PRO_5036896975" evidence="7">
    <location>
        <begin position="21"/>
        <end position="287"/>
    </location>
</feature>
<feature type="compositionally biased region" description="Polar residues" evidence="5">
    <location>
        <begin position="220"/>
        <end position="230"/>
    </location>
</feature>
<dbReference type="GO" id="GO:0071944">
    <property type="term" value="C:cell periphery"/>
    <property type="evidence" value="ECO:0007669"/>
    <property type="project" value="UniProtKB-ARBA"/>
</dbReference>
<dbReference type="InterPro" id="IPR051694">
    <property type="entry name" value="Immunoregulatory_rcpt-like"/>
</dbReference>
<feature type="compositionally biased region" description="Low complexity" evidence="5">
    <location>
        <begin position="146"/>
        <end position="194"/>
    </location>
</feature>
<feature type="region of interest" description="Disordered" evidence="5">
    <location>
        <begin position="146"/>
        <end position="287"/>
    </location>
</feature>
<feature type="compositionally biased region" description="Low complexity" evidence="5">
    <location>
        <begin position="259"/>
        <end position="269"/>
    </location>
</feature>
<keyword evidence="9" id="KW-1185">Reference proteome</keyword>
<dbReference type="AlphaFoldDB" id="A0A922SXI2"/>